<dbReference type="InterPro" id="IPR001932">
    <property type="entry name" value="PPM-type_phosphatase-like_dom"/>
</dbReference>
<dbReference type="SUPFAM" id="SSF81606">
    <property type="entry name" value="PP2C-like"/>
    <property type="match status" value="1"/>
</dbReference>
<dbReference type="EMBL" id="LHPF02000028">
    <property type="protein sequence ID" value="PSC69217.1"/>
    <property type="molecule type" value="Genomic_DNA"/>
</dbReference>
<accession>A0A2P6V575</accession>
<dbReference type="Pfam" id="PF00481">
    <property type="entry name" value="PP2C"/>
    <property type="match status" value="1"/>
</dbReference>
<dbReference type="AlphaFoldDB" id="A0A2P6V575"/>
<feature type="domain" description="PPM-type phosphatase" evidence="2">
    <location>
        <begin position="145"/>
        <end position="467"/>
    </location>
</feature>
<protein>
    <submittedName>
        <fullName evidence="3">Phosphatase 2C</fullName>
    </submittedName>
</protein>
<proteinExistence type="predicted"/>
<comment type="caution">
    <text evidence="3">The sequence shown here is derived from an EMBL/GenBank/DDBJ whole genome shotgun (WGS) entry which is preliminary data.</text>
</comment>
<gene>
    <name evidence="3" type="ORF">C2E20_7190</name>
</gene>
<evidence type="ECO:0000313" key="3">
    <source>
        <dbReference type="EMBL" id="PSC69217.1"/>
    </source>
</evidence>
<dbReference type="Proteomes" id="UP000239649">
    <property type="component" value="Unassembled WGS sequence"/>
</dbReference>
<dbReference type="InterPro" id="IPR036457">
    <property type="entry name" value="PPM-type-like_dom_sf"/>
</dbReference>
<dbReference type="CDD" id="cd00143">
    <property type="entry name" value="PP2Cc"/>
    <property type="match status" value="1"/>
</dbReference>
<dbReference type="Gene3D" id="3.60.40.10">
    <property type="entry name" value="PPM-type phosphatase domain"/>
    <property type="match status" value="1"/>
</dbReference>
<dbReference type="PROSITE" id="PS51746">
    <property type="entry name" value="PPM_2"/>
    <property type="match status" value="1"/>
</dbReference>
<sequence>MSCRSPSAAAAAPTASGSTATPPRTLSSQPGLPDGQPLPQRHVRFDDSPVKTHRYESQEAEEVGLYGGSAAAAAAQSACASVAGSTGTCGSGGSSGAALERAAGSPLRAGPFVGGLAAEVVLRGRMGGSPSKAAALAAVNMRDLLHSVASLSRAGKEPTYRKTNQDNCFAYSQYCRPNQALLAALDGHGPHGHSVSGFVKRQMPLAVADALGESRAASAACCATCADPGASFTSVTSMCSTSGSGSAPNSARGCCAAANADPAAALPAAFAVVDEALHKSGVDVHYSGSTAVVCMLRGRRLTTAWVGDSKAVLARQEPRGLRAIPLTRDHKPNHPEERARIQASGGRVERLVDQRGIPVGPDRVWLSTSWVPGLAMSRALGDGVAHSVGVSSEPETSVVDICAQDKFLILATDGVWEFIDPQGAVDIVSGCTDAEEACRLLVDSAWSKWLQEEEGVVDDITVVCAKLNP</sequence>
<feature type="region of interest" description="Disordered" evidence="1">
    <location>
        <begin position="1"/>
        <end position="49"/>
    </location>
</feature>
<name>A0A2P6V575_9CHLO</name>
<evidence type="ECO:0000256" key="1">
    <source>
        <dbReference type="SAM" id="MobiDB-lite"/>
    </source>
</evidence>
<dbReference type="SMART" id="SM00332">
    <property type="entry name" value="PP2Cc"/>
    <property type="match status" value="1"/>
</dbReference>
<organism evidence="3 4">
    <name type="scientific">Micractinium conductrix</name>
    <dbReference type="NCBI Taxonomy" id="554055"/>
    <lineage>
        <taxon>Eukaryota</taxon>
        <taxon>Viridiplantae</taxon>
        <taxon>Chlorophyta</taxon>
        <taxon>core chlorophytes</taxon>
        <taxon>Trebouxiophyceae</taxon>
        <taxon>Chlorellales</taxon>
        <taxon>Chlorellaceae</taxon>
        <taxon>Chlorella clade</taxon>
        <taxon>Micractinium</taxon>
    </lineage>
</organism>
<dbReference type="InterPro" id="IPR015655">
    <property type="entry name" value="PP2C"/>
</dbReference>
<reference evidence="3 4" key="1">
    <citation type="journal article" date="2018" name="Plant J.">
        <title>Genome sequences of Chlorella sorokiniana UTEX 1602 and Micractinium conductrix SAG 241.80: implications to maltose excretion by a green alga.</title>
        <authorList>
            <person name="Arriola M.B."/>
            <person name="Velmurugan N."/>
            <person name="Zhang Y."/>
            <person name="Plunkett M.H."/>
            <person name="Hondzo H."/>
            <person name="Barney B.M."/>
        </authorList>
    </citation>
    <scope>NUCLEOTIDE SEQUENCE [LARGE SCALE GENOMIC DNA]</scope>
    <source>
        <strain evidence="3 4">SAG 241.80</strain>
    </source>
</reference>
<feature type="compositionally biased region" description="Low complexity" evidence="1">
    <location>
        <begin position="1"/>
        <end position="40"/>
    </location>
</feature>
<evidence type="ECO:0000313" key="4">
    <source>
        <dbReference type="Proteomes" id="UP000239649"/>
    </source>
</evidence>
<dbReference type="PANTHER" id="PTHR47992">
    <property type="entry name" value="PROTEIN PHOSPHATASE"/>
    <property type="match status" value="1"/>
</dbReference>
<dbReference type="STRING" id="554055.A0A2P6V575"/>
<keyword evidence="4" id="KW-1185">Reference proteome</keyword>
<dbReference type="GO" id="GO:0004722">
    <property type="term" value="F:protein serine/threonine phosphatase activity"/>
    <property type="evidence" value="ECO:0007669"/>
    <property type="project" value="InterPro"/>
</dbReference>
<evidence type="ECO:0000259" key="2">
    <source>
        <dbReference type="PROSITE" id="PS51746"/>
    </source>
</evidence>
<dbReference type="OrthoDB" id="10264738at2759"/>